<dbReference type="OrthoDB" id="8582979at2"/>
<dbReference type="PANTHER" id="PTHR36832:SF1">
    <property type="entry name" value="SLR1174 PROTEIN"/>
    <property type="match status" value="1"/>
</dbReference>
<dbReference type="AlphaFoldDB" id="A0A4R3I168"/>
<dbReference type="PANTHER" id="PTHR36832">
    <property type="entry name" value="SLR1174 PROTEIN-RELATED"/>
    <property type="match status" value="1"/>
</dbReference>
<feature type="transmembrane region" description="Helical" evidence="1">
    <location>
        <begin position="28"/>
        <end position="47"/>
    </location>
</feature>
<organism evidence="2 3">
    <name type="scientific">Reinekea marinisedimentorum</name>
    <dbReference type="NCBI Taxonomy" id="230495"/>
    <lineage>
        <taxon>Bacteria</taxon>
        <taxon>Pseudomonadati</taxon>
        <taxon>Pseudomonadota</taxon>
        <taxon>Gammaproteobacteria</taxon>
        <taxon>Oceanospirillales</taxon>
        <taxon>Saccharospirillaceae</taxon>
        <taxon>Reinekea</taxon>
    </lineage>
</organism>
<dbReference type="Proteomes" id="UP000295793">
    <property type="component" value="Unassembled WGS sequence"/>
</dbReference>
<reference evidence="2 3" key="1">
    <citation type="submission" date="2019-03" db="EMBL/GenBank/DDBJ databases">
        <title>Genomic Encyclopedia of Archaeal and Bacterial Type Strains, Phase II (KMG-II): from individual species to whole genera.</title>
        <authorList>
            <person name="Goeker M."/>
        </authorList>
    </citation>
    <scope>NUCLEOTIDE SEQUENCE [LARGE SCALE GENOMIC DNA]</scope>
    <source>
        <strain evidence="2 3">DSM 15388</strain>
    </source>
</reference>
<name>A0A4R3I168_9GAMM</name>
<protein>
    <submittedName>
        <fullName evidence="2">ABC-2 type transport system permease protein</fullName>
    </submittedName>
</protein>
<evidence type="ECO:0000313" key="3">
    <source>
        <dbReference type="Proteomes" id="UP000295793"/>
    </source>
</evidence>
<gene>
    <name evidence="2" type="ORF">BCF53_11911</name>
</gene>
<dbReference type="InterPro" id="IPR010390">
    <property type="entry name" value="ABC-2_transporter-like"/>
</dbReference>
<dbReference type="EMBL" id="SLZR01000019">
    <property type="protein sequence ID" value="TCS37589.1"/>
    <property type="molecule type" value="Genomic_DNA"/>
</dbReference>
<feature type="transmembrane region" description="Helical" evidence="1">
    <location>
        <begin position="59"/>
        <end position="80"/>
    </location>
</feature>
<keyword evidence="1" id="KW-0812">Transmembrane</keyword>
<keyword evidence="3" id="KW-1185">Reference proteome</keyword>
<feature type="transmembrane region" description="Helical" evidence="1">
    <location>
        <begin position="146"/>
        <end position="170"/>
    </location>
</feature>
<feature type="transmembrane region" description="Helical" evidence="1">
    <location>
        <begin position="208"/>
        <end position="226"/>
    </location>
</feature>
<comment type="caution">
    <text evidence="2">The sequence shown here is derived from an EMBL/GenBank/DDBJ whole genome shotgun (WGS) entry which is preliminary data.</text>
</comment>
<dbReference type="RefSeq" id="WP_132703289.1">
    <property type="nucleotide sequence ID" value="NZ_SLZR01000019.1"/>
</dbReference>
<dbReference type="Pfam" id="PF06182">
    <property type="entry name" value="ABC2_membrane_6"/>
    <property type="match status" value="1"/>
</dbReference>
<keyword evidence="1" id="KW-0472">Membrane</keyword>
<evidence type="ECO:0000256" key="1">
    <source>
        <dbReference type="SAM" id="Phobius"/>
    </source>
</evidence>
<feature type="transmembrane region" description="Helical" evidence="1">
    <location>
        <begin position="182"/>
        <end position="201"/>
    </location>
</feature>
<keyword evidence="1" id="KW-1133">Transmembrane helix</keyword>
<accession>A0A4R3I168</accession>
<sequence>MKKEFNFSVYLMYTKTIFLSKLVYKFDYVLGLLNTCIQLFIACLIWQTLYGGNASVEGISLPMVITTIVIGQGLSNAYFINDQAVSKLIKDGSISFTLLKPVSFRLQLLAEALGEITFRILSNFLPAVIIFSLATDVLPPAGVLPFLLFLISISLGFGVLWMLSSIVQFLSFWVMNVWSLSTIKNVLITVLSGAVIPIWFLPEKIASFVSYTPFGAIYFIPTRLYLGDIPPAEAGIYFTQQLLWIIAMLGISHLLWSMGKQRIVVQGG</sequence>
<proteinExistence type="predicted"/>
<feature type="transmembrane region" description="Helical" evidence="1">
    <location>
        <begin position="238"/>
        <end position="256"/>
    </location>
</feature>
<evidence type="ECO:0000313" key="2">
    <source>
        <dbReference type="EMBL" id="TCS37589.1"/>
    </source>
</evidence>